<dbReference type="SUPFAM" id="SSF144091">
    <property type="entry name" value="Rhomboid-like"/>
    <property type="match status" value="1"/>
</dbReference>
<feature type="compositionally biased region" description="Basic residues" evidence="5">
    <location>
        <begin position="422"/>
        <end position="439"/>
    </location>
</feature>
<evidence type="ECO:0008006" key="9">
    <source>
        <dbReference type="Google" id="ProtNLM"/>
    </source>
</evidence>
<comment type="subcellular location">
    <subcellularLocation>
        <location evidence="1">Membrane</location>
        <topology evidence="1">Multi-pass membrane protein</topology>
    </subcellularLocation>
</comment>
<evidence type="ECO:0000313" key="8">
    <source>
        <dbReference type="Proteomes" id="UP000198341"/>
    </source>
</evidence>
<dbReference type="eggNOG" id="KOG0800">
    <property type="taxonomic scope" value="Eukaryota"/>
</dbReference>
<evidence type="ECO:0000256" key="1">
    <source>
        <dbReference type="ARBA" id="ARBA00004141"/>
    </source>
</evidence>
<dbReference type="KEGG" id="bpg:Bathy04g00670"/>
<dbReference type="RefSeq" id="XP_007513413.1">
    <property type="nucleotide sequence ID" value="XM_007513351.1"/>
</dbReference>
<proteinExistence type="predicted"/>
<organism evidence="7 8">
    <name type="scientific">Bathycoccus prasinos</name>
    <dbReference type="NCBI Taxonomy" id="41875"/>
    <lineage>
        <taxon>Eukaryota</taxon>
        <taxon>Viridiplantae</taxon>
        <taxon>Chlorophyta</taxon>
        <taxon>Mamiellophyceae</taxon>
        <taxon>Mamiellales</taxon>
        <taxon>Bathycoccaceae</taxon>
        <taxon>Bathycoccus</taxon>
    </lineage>
</organism>
<evidence type="ECO:0000256" key="3">
    <source>
        <dbReference type="ARBA" id="ARBA00022989"/>
    </source>
</evidence>
<keyword evidence="3 6" id="KW-1133">Transmembrane helix</keyword>
<feature type="transmembrane region" description="Helical" evidence="6">
    <location>
        <begin position="23"/>
        <end position="43"/>
    </location>
</feature>
<feature type="compositionally biased region" description="Low complexity" evidence="5">
    <location>
        <begin position="288"/>
        <end position="318"/>
    </location>
</feature>
<dbReference type="GeneID" id="19016093"/>
<accession>K8F354</accession>
<evidence type="ECO:0000256" key="5">
    <source>
        <dbReference type="SAM" id="MobiDB-lite"/>
    </source>
</evidence>
<dbReference type="Proteomes" id="UP000198341">
    <property type="component" value="Chromosome 4"/>
</dbReference>
<feature type="compositionally biased region" description="Basic and acidic residues" evidence="5">
    <location>
        <begin position="324"/>
        <end position="339"/>
    </location>
</feature>
<reference evidence="7 8" key="1">
    <citation type="submission" date="2011-10" db="EMBL/GenBank/DDBJ databases">
        <authorList>
            <person name="Genoscope - CEA"/>
        </authorList>
    </citation>
    <scope>NUCLEOTIDE SEQUENCE [LARGE SCALE GENOMIC DNA]</scope>
    <source>
        <strain evidence="7 8">RCC 1105</strain>
    </source>
</reference>
<feature type="transmembrane region" description="Helical" evidence="6">
    <location>
        <begin position="106"/>
        <end position="127"/>
    </location>
</feature>
<gene>
    <name evidence="7" type="ORF">Bathy04g00670</name>
</gene>
<evidence type="ECO:0000256" key="4">
    <source>
        <dbReference type="ARBA" id="ARBA00023136"/>
    </source>
</evidence>
<dbReference type="InterPro" id="IPR035952">
    <property type="entry name" value="Rhomboid-like_sf"/>
</dbReference>
<dbReference type="GO" id="GO:0016020">
    <property type="term" value="C:membrane"/>
    <property type="evidence" value="ECO:0007669"/>
    <property type="project" value="UniProtKB-SubCell"/>
</dbReference>
<dbReference type="PANTHER" id="PTHR11009">
    <property type="entry name" value="DER1-LIKE PROTEIN, DERLIN"/>
    <property type="match status" value="1"/>
</dbReference>
<sequence>MINAASFHPFFFKVKANVQSSPLFAKTLIYFSLFFALPLNVLLKLDEKTLFCPFDVFTRFQWYRTFSSLLYVNSGFIGALFNAYISYRFISDFERSLGSFRCFWQILFTLVCINCWTFVFSVVFAPFSGGKGHLLSPLNISGPGVLSATYAMCVGNIARNSSTNSADAQTTIFGGLARVPNSWLPFVFLFFWYVLGNNLVEGASATFVALRYLPRMCGPNGVPTAVQAKRFESTTRFGRYALETHGYVDIDGLQRGFSLPVVVGSGGGGFDSNNNNTSSRISHPERASSSFSGTSQKVGSSSTSNGSNNSSSSTNTSGVPAPRENVHVVRMREERERKQQQQQQQRASENKRSEDEKKKAEVLKTKPETREERARVVAEALEKRLLLEKEEKEKNKDETNNAKEEHKEEEATTPTPQQEQQKKKKSKLRSPFRSREKKK</sequence>
<evidence type="ECO:0000256" key="2">
    <source>
        <dbReference type="ARBA" id="ARBA00022692"/>
    </source>
</evidence>
<feature type="compositionally biased region" description="Basic and acidic residues" evidence="5">
    <location>
        <begin position="348"/>
        <end position="410"/>
    </location>
</feature>
<keyword evidence="4 6" id="KW-0472">Membrane</keyword>
<evidence type="ECO:0000256" key="6">
    <source>
        <dbReference type="SAM" id="Phobius"/>
    </source>
</evidence>
<feature type="transmembrane region" description="Helical" evidence="6">
    <location>
        <begin position="63"/>
        <end position="85"/>
    </location>
</feature>
<keyword evidence="8" id="KW-1185">Reference proteome</keyword>
<dbReference type="EMBL" id="FO082275">
    <property type="protein sequence ID" value="CCO15938.1"/>
    <property type="molecule type" value="Genomic_DNA"/>
</dbReference>
<feature type="region of interest" description="Disordered" evidence="5">
    <location>
        <begin position="267"/>
        <end position="439"/>
    </location>
</feature>
<feature type="transmembrane region" description="Helical" evidence="6">
    <location>
        <begin position="183"/>
        <end position="210"/>
    </location>
</feature>
<protein>
    <recommendedName>
        <fullName evidence="9">Derlin</fullName>
    </recommendedName>
</protein>
<dbReference type="AlphaFoldDB" id="K8F354"/>
<keyword evidence="2 6" id="KW-0812">Transmembrane</keyword>
<name>K8F354_9CHLO</name>
<evidence type="ECO:0000313" key="7">
    <source>
        <dbReference type="EMBL" id="CCO15938.1"/>
    </source>
</evidence>